<dbReference type="PANTHER" id="PTHR11614">
    <property type="entry name" value="PHOSPHOLIPASE-RELATED"/>
    <property type="match status" value="1"/>
</dbReference>
<feature type="domain" description="Serine aminopeptidase S33" evidence="1">
    <location>
        <begin position="47"/>
        <end position="297"/>
    </location>
</feature>
<protein>
    <submittedName>
        <fullName evidence="2">Alpha/beta hydrolase</fullName>
    </submittedName>
</protein>
<comment type="caution">
    <text evidence="2">The sequence shown here is derived from an EMBL/GenBank/DDBJ whole genome shotgun (WGS) entry which is preliminary data.</text>
</comment>
<organism evidence="2 3">
    <name type="scientific">Candidatus Blautia stercorigallinarum</name>
    <dbReference type="NCBI Taxonomy" id="2838501"/>
    <lineage>
        <taxon>Bacteria</taxon>
        <taxon>Bacillati</taxon>
        <taxon>Bacillota</taxon>
        <taxon>Clostridia</taxon>
        <taxon>Lachnospirales</taxon>
        <taxon>Lachnospiraceae</taxon>
        <taxon>Blautia</taxon>
    </lineage>
</organism>
<reference evidence="2" key="1">
    <citation type="journal article" date="2021" name="PeerJ">
        <title>Extensive microbial diversity within the chicken gut microbiome revealed by metagenomics and culture.</title>
        <authorList>
            <person name="Gilroy R."/>
            <person name="Ravi A."/>
            <person name="Getino M."/>
            <person name="Pursley I."/>
            <person name="Horton D.L."/>
            <person name="Alikhan N.F."/>
            <person name="Baker D."/>
            <person name="Gharbi K."/>
            <person name="Hall N."/>
            <person name="Watson M."/>
            <person name="Adriaenssens E.M."/>
            <person name="Foster-Nyarko E."/>
            <person name="Jarju S."/>
            <person name="Secka A."/>
            <person name="Antonio M."/>
            <person name="Oren A."/>
            <person name="Chaudhuri R.R."/>
            <person name="La Ragione R."/>
            <person name="Hildebrand F."/>
            <person name="Pallen M.J."/>
        </authorList>
    </citation>
    <scope>NUCLEOTIDE SEQUENCE</scope>
    <source>
        <strain evidence="2">CHK195-9823</strain>
    </source>
</reference>
<dbReference type="SUPFAM" id="SSF53474">
    <property type="entry name" value="alpha/beta-Hydrolases"/>
    <property type="match status" value="1"/>
</dbReference>
<evidence type="ECO:0000313" key="2">
    <source>
        <dbReference type="EMBL" id="HIV38894.1"/>
    </source>
</evidence>
<sequence length="318" mass="36822">MKLLNEKNFPEEMKNFVEPCFDAWGRESWYAREKGREIFCLSLHQKEARGVVLISHGFCESAEKYKELAWYFYQAGFSVYIPEHCGHGRSYRLTKDPCKVHIDSFWRYVKDLSYVAERVREENPGLPLLLFGHSMGGAIAAVTLAENPGKFQKGILNAPMILHRTGNIPPVIAYGASFLMCSLGRGEDYALGQHGFRDDETFEDSSSLSRARFDYYYEKRRSTPEFQNNGASYQWGLEAYRMTREIFGRSWKKIAVPVRLFQAERDTLVYNKAQEKLIRRLTKGKLIRVPGAKHEIYRCGNDILSPYLNKVLGFYLED</sequence>
<keyword evidence="2" id="KW-0378">Hydrolase</keyword>
<evidence type="ECO:0000259" key="1">
    <source>
        <dbReference type="Pfam" id="PF12146"/>
    </source>
</evidence>
<reference evidence="2" key="2">
    <citation type="submission" date="2021-04" db="EMBL/GenBank/DDBJ databases">
        <authorList>
            <person name="Gilroy R."/>
        </authorList>
    </citation>
    <scope>NUCLEOTIDE SEQUENCE</scope>
    <source>
        <strain evidence="2">CHK195-9823</strain>
    </source>
</reference>
<dbReference type="InterPro" id="IPR029058">
    <property type="entry name" value="AB_hydrolase_fold"/>
</dbReference>
<dbReference type="InterPro" id="IPR022742">
    <property type="entry name" value="Hydrolase_4"/>
</dbReference>
<evidence type="ECO:0000313" key="3">
    <source>
        <dbReference type="Proteomes" id="UP000886814"/>
    </source>
</evidence>
<name>A0A9D1TFI4_9FIRM</name>
<dbReference type="Pfam" id="PF12146">
    <property type="entry name" value="Hydrolase_4"/>
    <property type="match status" value="1"/>
</dbReference>
<dbReference type="AlphaFoldDB" id="A0A9D1TFI4"/>
<proteinExistence type="predicted"/>
<dbReference type="InterPro" id="IPR051044">
    <property type="entry name" value="MAG_DAG_Lipase"/>
</dbReference>
<dbReference type="GO" id="GO:0016787">
    <property type="term" value="F:hydrolase activity"/>
    <property type="evidence" value="ECO:0007669"/>
    <property type="project" value="UniProtKB-KW"/>
</dbReference>
<dbReference type="Proteomes" id="UP000886814">
    <property type="component" value="Unassembled WGS sequence"/>
</dbReference>
<dbReference type="EMBL" id="DXIQ01000049">
    <property type="protein sequence ID" value="HIV38894.1"/>
    <property type="molecule type" value="Genomic_DNA"/>
</dbReference>
<gene>
    <name evidence="2" type="ORF">H9747_07835</name>
</gene>
<dbReference type="Gene3D" id="3.40.50.1820">
    <property type="entry name" value="alpha/beta hydrolase"/>
    <property type="match status" value="1"/>
</dbReference>
<accession>A0A9D1TFI4</accession>